<feature type="domain" description="SWIM-type" evidence="2">
    <location>
        <begin position="68"/>
        <end position="104"/>
    </location>
</feature>
<dbReference type="AlphaFoldDB" id="A0ABD3HFY5"/>
<evidence type="ECO:0000259" key="2">
    <source>
        <dbReference type="PROSITE" id="PS50966"/>
    </source>
</evidence>
<keyword evidence="4" id="KW-1185">Reference proteome</keyword>
<evidence type="ECO:0000256" key="1">
    <source>
        <dbReference type="PROSITE-ProRule" id="PRU00325"/>
    </source>
</evidence>
<keyword evidence="1" id="KW-0863">Zinc-finger</keyword>
<keyword evidence="1" id="KW-0862">Zinc</keyword>
<dbReference type="GO" id="GO:0008270">
    <property type="term" value="F:zinc ion binding"/>
    <property type="evidence" value="ECO:0007669"/>
    <property type="project" value="UniProtKB-KW"/>
</dbReference>
<comment type="caution">
    <text evidence="3">The sequence shown here is derived from an EMBL/GenBank/DDBJ whole genome shotgun (WGS) entry which is preliminary data.</text>
</comment>
<evidence type="ECO:0000313" key="3">
    <source>
        <dbReference type="EMBL" id="KAL3689367.1"/>
    </source>
</evidence>
<gene>
    <name evidence="3" type="ORF">R1sor_015676</name>
</gene>
<dbReference type="EMBL" id="JBJQOH010000004">
    <property type="protein sequence ID" value="KAL3689367.1"/>
    <property type="molecule type" value="Genomic_DNA"/>
</dbReference>
<name>A0ABD3HFY5_9MARC</name>
<organism evidence="3 4">
    <name type="scientific">Riccia sorocarpa</name>
    <dbReference type="NCBI Taxonomy" id="122646"/>
    <lineage>
        <taxon>Eukaryota</taxon>
        <taxon>Viridiplantae</taxon>
        <taxon>Streptophyta</taxon>
        <taxon>Embryophyta</taxon>
        <taxon>Marchantiophyta</taxon>
        <taxon>Marchantiopsida</taxon>
        <taxon>Marchantiidae</taxon>
        <taxon>Marchantiales</taxon>
        <taxon>Ricciaceae</taxon>
        <taxon>Riccia</taxon>
    </lineage>
</organism>
<protein>
    <recommendedName>
        <fullName evidence="2">SWIM-type domain-containing protein</fullName>
    </recommendedName>
</protein>
<dbReference type="InterPro" id="IPR007527">
    <property type="entry name" value="Znf_SWIM"/>
</dbReference>
<dbReference type="Proteomes" id="UP001633002">
    <property type="component" value="Unassembled WGS sequence"/>
</dbReference>
<keyword evidence="1" id="KW-0479">Metal-binding</keyword>
<accession>A0ABD3HFY5</accession>
<proteinExistence type="predicted"/>
<sequence>MLTKKVTPFYYCASELKQQGQIRNRIVASLVVAAICKTREIPMADVISYASEGGMKVSLVRSQSRQSYLHEVRSWDTDFCRCTCGFSVQRNACKHQIRCLLLVGYSEVDLLHMLGTKWDTNAGDMHNMQPIDALGNIEMANVSLPIDVAHLVAYEDDEDCVMLSSPSRPEVHIMDEVTEHRGESQGRKQRMLADFQREVAKLFKEVSGSSEISEVCIRPSRSLPTSVVRDSLIAMIRMDIVVANRELFTLPIYALEHGMWNAWDLVLVRGSPPHRLNTQQPELVLVKGEPTTLAEHIATGA</sequence>
<dbReference type="PROSITE" id="PS50966">
    <property type="entry name" value="ZF_SWIM"/>
    <property type="match status" value="1"/>
</dbReference>
<evidence type="ECO:0000313" key="4">
    <source>
        <dbReference type="Proteomes" id="UP001633002"/>
    </source>
</evidence>
<reference evidence="3 4" key="1">
    <citation type="submission" date="2024-09" db="EMBL/GenBank/DDBJ databases">
        <title>Chromosome-scale assembly of Riccia sorocarpa.</title>
        <authorList>
            <person name="Paukszto L."/>
        </authorList>
    </citation>
    <scope>NUCLEOTIDE SEQUENCE [LARGE SCALE GENOMIC DNA]</scope>
    <source>
        <strain evidence="3">LP-2024</strain>
        <tissue evidence="3">Aerial parts of the thallus</tissue>
    </source>
</reference>